<proteinExistence type="predicted"/>
<dbReference type="EMBL" id="JAEAOA010000215">
    <property type="protein sequence ID" value="KAK3590285.1"/>
    <property type="molecule type" value="Genomic_DNA"/>
</dbReference>
<dbReference type="AlphaFoldDB" id="A0AAE0SE17"/>
<evidence type="ECO:0000256" key="1">
    <source>
        <dbReference type="SAM" id="MobiDB-lite"/>
    </source>
</evidence>
<comment type="caution">
    <text evidence="2">The sequence shown here is derived from an EMBL/GenBank/DDBJ whole genome shotgun (WGS) entry which is preliminary data.</text>
</comment>
<keyword evidence="3" id="KW-1185">Reference proteome</keyword>
<accession>A0AAE0SE17</accession>
<reference evidence="2" key="1">
    <citation type="journal article" date="2021" name="Genome Biol. Evol.">
        <title>A High-Quality Reference Genome for a Parasitic Bivalve with Doubly Uniparental Inheritance (Bivalvia: Unionida).</title>
        <authorList>
            <person name="Smith C.H."/>
        </authorList>
    </citation>
    <scope>NUCLEOTIDE SEQUENCE</scope>
    <source>
        <strain evidence="2">CHS0354</strain>
    </source>
</reference>
<dbReference type="Proteomes" id="UP001195483">
    <property type="component" value="Unassembled WGS sequence"/>
</dbReference>
<feature type="non-terminal residue" evidence="2">
    <location>
        <position position="61"/>
    </location>
</feature>
<feature type="region of interest" description="Disordered" evidence="1">
    <location>
        <begin position="1"/>
        <end position="61"/>
    </location>
</feature>
<evidence type="ECO:0000313" key="2">
    <source>
        <dbReference type="EMBL" id="KAK3590285.1"/>
    </source>
</evidence>
<feature type="compositionally biased region" description="Polar residues" evidence="1">
    <location>
        <begin position="35"/>
        <end position="61"/>
    </location>
</feature>
<feature type="compositionally biased region" description="Basic residues" evidence="1">
    <location>
        <begin position="16"/>
        <end position="25"/>
    </location>
</feature>
<sequence>MAPSFLPGSWLPTLPRNHRKKHQSLKFHGDFFLSNGKQSNEMKGPRIQQSHPQKRSTLGNL</sequence>
<name>A0AAE0SE17_9BIVA</name>
<organism evidence="2 3">
    <name type="scientific">Potamilus streckersoni</name>
    <dbReference type="NCBI Taxonomy" id="2493646"/>
    <lineage>
        <taxon>Eukaryota</taxon>
        <taxon>Metazoa</taxon>
        <taxon>Spiralia</taxon>
        <taxon>Lophotrochozoa</taxon>
        <taxon>Mollusca</taxon>
        <taxon>Bivalvia</taxon>
        <taxon>Autobranchia</taxon>
        <taxon>Heteroconchia</taxon>
        <taxon>Palaeoheterodonta</taxon>
        <taxon>Unionida</taxon>
        <taxon>Unionoidea</taxon>
        <taxon>Unionidae</taxon>
        <taxon>Ambleminae</taxon>
        <taxon>Lampsilini</taxon>
        <taxon>Potamilus</taxon>
    </lineage>
</organism>
<reference evidence="2" key="3">
    <citation type="submission" date="2023-05" db="EMBL/GenBank/DDBJ databases">
        <authorList>
            <person name="Smith C.H."/>
        </authorList>
    </citation>
    <scope>NUCLEOTIDE SEQUENCE</scope>
    <source>
        <strain evidence="2">CHS0354</strain>
        <tissue evidence="2">Mantle</tissue>
    </source>
</reference>
<evidence type="ECO:0000313" key="3">
    <source>
        <dbReference type="Proteomes" id="UP001195483"/>
    </source>
</evidence>
<protein>
    <submittedName>
        <fullName evidence="2">Uncharacterized protein</fullName>
    </submittedName>
</protein>
<reference evidence="2" key="2">
    <citation type="journal article" date="2021" name="Genome Biol. Evol.">
        <title>Developing a high-quality reference genome for a parasitic bivalve with doubly uniparental inheritance (Bivalvia: Unionida).</title>
        <authorList>
            <person name="Smith C.H."/>
        </authorList>
    </citation>
    <scope>NUCLEOTIDE SEQUENCE</scope>
    <source>
        <strain evidence="2">CHS0354</strain>
        <tissue evidence="2">Mantle</tissue>
    </source>
</reference>
<gene>
    <name evidence="2" type="ORF">CHS0354_002648</name>
</gene>